<evidence type="ECO:0000256" key="1">
    <source>
        <dbReference type="SAM" id="Phobius"/>
    </source>
</evidence>
<name>A0A2T0BN67_9CLOT</name>
<proteinExistence type="predicted"/>
<comment type="caution">
    <text evidence="2">The sequence shown here is derived from an EMBL/GenBank/DDBJ whole genome shotgun (WGS) entry which is preliminary data.</text>
</comment>
<gene>
    <name evidence="2" type="ORF">CLLU_17040</name>
</gene>
<dbReference type="Proteomes" id="UP000237798">
    <property type="component" value="Unassembled WGS sequence"/>
</dbReference>
<feature type="transmembrane region" description="Helical" evidence="1">
    <location>
        <begin position="12"/>
        <end position="32"/>
    </location>
</feature>
<dbReference type="AlphaFoldDB" id="A0A2T0BN67"/>
<protein>
    <submittedName>
        <fullName evidence="2">Uncharacterized protein</fullName>
    </submittedName>
</protein>
<accession>A0A2T0BN67</accession>
<evidence type="ECO:0000313" key="3">
    <source>
        <dbReference type="Proteomes" id="UP000237798"/>
    </source>
</evidence>
<reference evidence="2 3" key="1">
    <citation type="submission" date="2018-03" db="EMBL/GenBank/DDBJ databases">
        <title>Genome sequence of Clostridium luticellarii DSM 29923.</title>
        <authorList>
            <person name="Poehlein A."/>
            <person name="Daniel R."/>
        </authorList>
    </citation>
    <scope>NUCLEOTIDE SEQUENCE [LARGE SCALE GENOMIC DNA]</scope>
    <source>
        <strain evidence="2 3">DSM 29923</strain>
    </source>
</reference>
<keyword evidence="3" id="KW-1185">Reference proteome</keyword>
<keyword evidence="1" id="KW-0812">Transmembrane</keyword>
<keyword evidence="1" id="KW-1133">Transmembrane helix</keyword>
<evidence type="ECO:0000313" key="2">
    <source>
        <dbReference type="EMBL" id="PRR85328.1"/>
    </source>
</evidence>
<dbReference type="EMBL" id="PVXP01000019">
    <property type="protein sequence ID" value="PRR85328.1"/>
    <property type="molecule type" value="Genomic_DNA"/>
</dbReference>
<keyword evidence="1" id="KW-0472">Membrane</keyword>
<organism evidence="2 3">
    <name type="scientific">Clostridium luticellarii</name>
    <dbReference type="NCBI Taxonomy" id="1691940"/>
    <lineage>
        <taxon>Bacteria</taxon>
        <taxon>Bacillati</taxon>
        <taxon>Bacillota</taxon>
        <taxon>Clostridia</taxon>
        <taxon>Eubacteriales</taxon>
        <taxon>Clostridiaceae</taxon>
        <taxon>Clostridium</taxon>
    </lineage>
</organism>
<sequence>MSHRCCDRGRGNSSIIIIIILLLLCGGCGRGIC</sequence>